<sequence length="120" mass="13686">MRTLLLLFVLLAVAAHSTQADWFDDFIDGVHSKLVAGADYIKEKAAPVVREKFNSAKETLQDPETHRGIQEWIQEKAIPVVKEKINQLSEFVNSEVVPEAEKIYKAAKSAYDEREQEKEQ</sequence>
<dbReference type="OrthoDB" id="5811174at2759"/>
<reference evidence="2 3" key="1">
    <citation type="journal article" date="2015" name="Genome Biol.">
        <title>Comparative genomics of Steinernema reveals deeply conserved gene regulatory networks.</title>
        <authorList>
            <person name="Dillman A.R."/>
            <person name="Macchietto M."/>
            <person name="Porter C.F."/>
            <person name="Rogers A."/>
            <person name="Williams B."/>
            <person name="Antoshechkin I."/>
            <person name="Lee M.M."/>
            <person name="Goodwin Z."/>
            <person name="Lu X."/>
            <person name="Lewis E.E."/>
            <person name="Goodrich-Blair H."/>
            <person name="Stock S.P."/>
            <person name="Adams B.J."/>
            <person name="Sternberg P.W."/>
            <person name="Mortazavi A."/>
        </authorList>
    </citation>
    <scope>NUCLEOTIDE SEQUENCE [LARGE SCALE GENOMIC DNA]</scope>
    <source>
        <strain evidence="2 3">ALL</strain>
    </source>
</reference>
<comment type="caution">
    <text evidence="2">The sequence shown here is derived from an EMBL/GenBank/DDBJ whole genome shotgun (WGS) entry which is preliminary data.</text>
</comment>
<accession>A0A4U8UPY3</accession>
<gene>
    <name evidence="2" type="ORF">L596_002001</name>
</gene>
<dbReference type="EMBL" id="CM016762">
    <property type="protein sequence ID" value="TMS34395.1"/>
    <property type="molecule type" value="Genomic_DNA"/>
</dbReference>
<evidence type="ECO:0000313" key="2">
    <source>
        <dbReference type="EMBL" id="TMS34395.1"/>
    </source>
</evidence>
<feature type="signal peptide" evidence="1">
    <location>
        <begin position="1"/>
        <end position="20"/>
    </location>
</feature>
<dbReference type="EMBL" id="AZBU02000001">
    <property type="protein sequence ID" value="TMS34395.1"/>
    <property type="molecule type" value="Genomic_DNA"/>
</dbReference>
<name>A0A4U8UPY3_STECR</name>
<organism evidence="2 3">
    <name type="scientific">Steinernema carpocapsae</name>
    <name type="common">Entomopathogenic nematode</name>
    <dbReference type="NCBI Taxonomy" id="34508"/>
    <lineage>
        <taxon>Eukaryota</taxon>
        <taxon>Metazoa</taxon>
        <taxon>Ecdysozoa</taxon>
        <taxon>Nematoda</taxon>
        <taxon>Chromadorea</taxon>
        <taxon>Rhabditida</taxon>
        <taxon>Tylenchina</taxon>
        <taxon>Panagrolaimomorpha</taxon>
        <taxon>Strongyloidoidea</taxon>
        <taxon>Steinernematidae</taxon>
        <taxon>Steinernema</taxon>
    </lineage>
</organism>
<keyword evidence="3" id="KW-1185">Reference proteome</keyword>
<dbReference type="AlphaFoldDB" id="A0A4U8UPY3"/>
<protein>
    <recommendedName>
        <fullName evidence="4">SXP/RAL-2 family protein Ani s 5-like cation-binding domain-containing protein</fullName>
    </recommendedName>
</protein>
<feature type="chain" id="PRO_5020436176" description="SXP/RAL-2 family protein Ani s 5-like cation-binding domain-containing protein" evidence="1">
    <location>
        <begin position="21"/>
        <end position="120"/>
    </location>
</feature>
<reference evidence="2 3" key="2">
    <citation type="journal article" date="2019" name="G3 (Bethesda)">
        <title>Hybrid Assembly of the Genome of the Entomopathogenic Nematode Steinernema carpocapsae Identifies the X-Chromosome.</title>
        <authorList>
            <person name="Serra L."/>
            <person name="Macchietto M."/>
            <person name="Macias-Munoz A."/>
            <person name="McGill C.J."/>
            <person name="Rodriguez I.M."/>
            <person name="Rodriguez B."/>
            <person name="Murad R."/>
            <person name="Mortazavi A."/>
        </authorList>
    </citation>
    <scope>NUCLEOTIDE SEQUENCE [LARGE SCALE GENOMIC DNA]</scope>
    <source>
        <strain evidence="2 3">ALL</strain>
    </source>
</reference>
<keyword evidence="1" id="KW-0732">Signal</keyword>
<evidence type="ECO:0008006" key="4">
    <source>
        <dbReference type="Google" id="ProtNLM"/>
    </source>
</evidence>
<evidence type="ECO:0000256" key="1">
    <source>
        <dbReference type="SAM" id="SignalP"/>
    </source>
</evidence>
<dbReference type="Proteomes" id="UP000298663">
    <property type="component" value="Chromosome X"/>
</dbReference>
<proteinExistence type="predicted"/>
<evidence type="ECO:0000313" key="3">
    <source>
        <dbReference type="Proteomes" id="UP000298663"/>
    </source>
</evidence>